<dbReference type="InterPro" id="IPR016087">
    <property type="entry name" value="Chalcone_isomerase"/>
</dbReference>
<dbReference type="PANTHER" id="PTHR47284">
    <property type="entry name" value="FATTY-ACID-BINDING PROTEIN 2"/>
    <property type="match status" value="1"/>
</dbReference>
<name>A0A1G4J1N4_9SACH</name>
<gene>
    <name evidence="7" type="ORF">LAMI_0C03686G</name>
</gene>
<evidence type="ECO:0000256" key="2">
    <source>
        <dbReference type="ARBA" id="ARBA00009111"/>
    </source>
</evidence>
<sequence length="307" mass="33808">MVLNKSRLLRTLLFASRRGLAARSTAFSSPKSARIVFKTPFLRPSIALGTLTICSLYFASQGLLSNDVNQKNESSDSVGVDKSISPFPTELVPPFYPLTTKYVLMGFGTRSVTFLSFKVYGLGLYVAEQDLSLLSNLLCSSFLSKTFIDTDSTKSHPENVKATLQDPEKSRKVVDNLLDAGVRMAAKITPIRNTDFNHLRDGLIKSILSHPNAKTQQEAMNAGIQMLKEAFSKKGSVPKDDDLILELQANGSLQLYYLGKKKNEKVVMGRIDEPLIGKCLFSQYLSGPKPLSQSAKDSFVDKLVTLV</sequence>
<dbReference type="Pfam" id="PF16035">
    <property type="entry name" value="Chalcone_2"/>
    <property type="match status" value="1"/>
</dbReference>
<keyword evidence="4" id="KW-0809">Transit peptide</keyword>
<evidence type="ECO:0000256" key="5">
    <source>
        <dbReference type="ARBA" id="ARBA00023128"/>
    </source>
</evidence>
<dbReference type="STRING" id="1230905.A0A1G4J1N4"/>
<dbReference type="GO" id="GO:0016872">
    <property type="term" value="F:intramolecular lyase activity"/>
    <property type="evidence" value="ECO:0007669"/>
    <property type="project" value="InterPro"/>
</dbReference>
<evidence type="ECO:0000256" key="4">
    <source>
        <dbReference type="ARBA" id="ARBA00022946"/>
    </source>
</evidence>
<keyword evidence="5" id="KW-0496">Mitochondrion</keyword>
<protein>
    <recommendedName>
        <fullName evidence="3">Altered inheritance of mitochondria protein 18, mitochondrial</fullName>
    </recommendedName>
</protein>
<evidence type="ECO:0000256" key="1">
    <source>
        <dbReference type="ARBA" id="ARBA00004173"/>
    </source>
</evidence>
<dbReference type="InterPro" id="IPR036298">
    <property type="entry name" value="Chalcone_isomerase_sf"/>
</dbReference>
<dbReference type="Proteomes" id="UP000191024">
    <property type="component" value="Chromosome C"/>
</dbReference>
<dbReference type="PANTHER" id="PTHR47284:SF3">
    <property type="entry name" value="FATTY-ACID-BINDING PROTEIN 2"/>
    <property type="match status" value="1"/>
</dbReference>
<comment type="similarity">
    <text evidence="2">Belongs to the AIM18/AIM46 family.</text>
</comment>
<evidence type="ECO:0000256" key="3">
    <source>
        <dbReference type="ARBA" id="ARBA00018755"/>
    </source>
</evidence>
<evidence type="ECO:0000313" key="7">
    <source>
        <dbReference type="EMBL" id="SCU83557.1"/>
    </source>
</evidence>
<reference evidence="8" key="1">
    <citation type="submission" date="2016-03" db="EMBL/GenBank/DDBJ databases">
        <authorList>
            <person name="Devillers H."/>
        </authorList>
    </citation>
    <scope>NUCLEOTIDE SEQUENCE [LARGE SCALE GENOMIC DNA]</scope>
</reference>
<comment type="subcellular location">
    <subcellularLocation>
        <location evidence="1">Mitochondrion</location>
    </subcellularLocation>
</comment>
<dbReference type="OrthoDB" id="18193at2759"/>
<evidence type="ECO:0000313" key="8">
    <source>
        <dbReference type="Proteomes" id="UP000191024"/>
    </source>
</evidence>
<dbReference type="InterPro" id="IPR016088">
    <property type="entry name" value="Chalcone_isomerase_3-sand"/>
</dbReference>
<dbReference type="SUPFAM" id="SSF54626">
    <property type="entry name" value="Chalcone isomerase"/>
    <property type="match status" value="1"/>
</dbReference>
<dbReference type="AlphaFoldDB" id="A0A1G4J1N4"/>
<evidence type="ECO:0000259" key="6">
    <source>
        <dbReference type="Pfam" id="PF16035"/>
    </source>
</evidence>
<keyword evidence="8" id="KW-1185">Reference proteome</keyword>
<feature type="domain" description="Chalcone isomerase" evidence="6">
    <location>
        <begin position="100"/>
        <end position="300"/>
    </location>
</feature>
<dbReference type="Gene3D" id="3.50.70.10">
    <property type="match status" value="1"/>
</dbReference>
<proteinExistence type="inferred from homology"/>
<accession>A0A1G4J1N4</accession>
<dbReference type="EMBL" id="LT598466">
    <property type="protein sequence ID" value="SCU83557.1"/>
    <property type="molecule type" value="Genomic_DNA"/>
</dbReference>
<dbReference type="GO" id="GO:0005739">
    <property type="term" value="C:mitochondrion"/>
    <property type="evidence" value="ECO:0007669"/>
    <property type="project" value="UniProtKB-SubCell"/>
</dbReference>
<organism evidence="7 8">
    <name type="scientific">Lachancea mirantina</name>
    <dbReference type="NCBI Taxonomy" id="1230905"/>
    <lineage>
        <taxon>Eukaryota</taxon>
        <taxon>Fungi</taxon>
        <taxon>Dikarya</taxon>
        <taxon>Ascomycota</taxon>
        <taxon>Saccharomycotina</taxon>
        <taxon>Saccharomycetes</taxon>
        <taxon>Saccharomycetales</taxon>
        <taxon>Saccharomycetaceae</taxon>
        <taxon>Lachancea</taxon>
    </lineage>
</organism>